<dbReference type="PROSITE" id="PS50157">
    <property type="entry name" value="ZINC_FINGER_C2H2_2"/>
    <property type="match status" value="1"/>
</dbReference>
<evidence type="ECO:0000259" key="8">
    <source>
        <dbReference type="PROSITE" id="PS50157"/>
    </source>
</evidence>
<feature type="domain" description="BED-type" evidence="9">
    <location>
        <begin position="13"/>
        <end position="72"/>
    </location>
</feature>
<organism evidence="10">
    <name type="scientific">Pyricularia oryzae (strain Y34)</name>
    <name type="common">Rice blast fungus</name>
    <name type="synonym">Magnaporthe oryzae</name>
    <dbReference type="NCBI Taxonomy" id="1143189"/>
    <lineage>
        <taxon>Eukaryota</taxon>
        <taxon>Fungi</taxon>
        <taxon>Dikarya</taxon>
        <taxon>Ascomycota</taxon>
        <taxon>Pezizomycotina</taxon>
        <taxon>Sordariomycetes</taxon>
        <taxon>Sordariomycetidae</taxon>
        <taxon>Magnaporthales</taxon>
        <taxon>Pyriculariaceae</taxon>
        <taxon>Pyricularia</taxon>
    </lineage>
</organism>
<evidence type="ECO:0000259" key="9">
    <source>
        <dbReference type="PROSITE" id="PS50808"/>
    </source>
</evidence>
<evidence type="ECO:0000256" key="4">
    <source>
        <dbReference type="ARBA" id="ARBA00022833"/>
    </source>
</evidence>
<dbReference type="InterPro" id="IPR013087">
    <property type="entry name" value="Znf_C2H2_type"/>
</dbReference>
<evidence type="ECO:0000256" key="7">
    <source>
        <dbReference type="SAM" id="MobiDB-lite"/>
    </source>
</evidence>
<dbReference type="Proteomes" id="UP000011086">
    <property type="component" value="Unassembled WGS sequence"/>
</dbReference>
<keyword evidence="3 6" id="KW-0863">Zinc-finger</keyword>
<feature type="region of interest" description="Disordered" evidence="7">
    <location>
        <begin position="157"/>
        <end position="242"/>
    </location>
</feature>
<feature type="region of interest" description="Disordered" evidence="7">
    <location>
        <begin position="276"/>
        <end position="295"/>
    </location>
</feature>
<dbReference type="GO" id="GO:0008270">
    <property type="term" value="F:zinc ion binding"/>
    <property type="evidence" value="ECO:0007669"/>
    <property type="project" value="UniProtKB-KW"/>
</dbReference>
<dbReference type="CDD" id="cd20908">
    <property type="entry name" value="SUF4-like"/>
    <property type="match status" value="1"/>
</dbReference>
<dbReference type="Gene3D" id="3.30.160.60">
    <property type="entry name" value="Classic Zinc Finger"/>
    <property type="match status" value="1"/>
</dbReference>
<name>A0AA97NNK6_PYRO3</name>
<dbReference type="InterPro" id="IPR036236">
    <property type="entry name" value="Znf_C2H2_sf"/>
</dbReference>
<dbReference type="AlphaFoldDB" id="A0AA97NNK6"/>
<keyword evidence="5" id="KW-0539">Nucleus</keyword>
<dbReference type="SUPFAM" id="SSF57667">
    <property type="entry name" value="beta-beta-alpha zinc fingers"/>
    <property type="match status" value="1"/>
</dbReference>
<keyword evidence="4" id="KW-0862">Zinc</keyword>
<feature type="domain" description="C2H2-type" evidence="8">
    <location>
        <begin position="42"/>
        <end position="65"/>
    </location>
</feature>
<gene>
    <name evidence="10" type="ORF">OOU_Y34scaffold00927g12</name>
</gene>
<keyword evidence="2" id="KW-0479">Metal-binding</keyword>
<proteinExistence type="predicted"/>
<evidence type="ECO:0000256" key="1">
    <source>
        <dbReference type="ARBA" id="ARBA00004123"/>
    </source>
</evidence>
<evidence type="ECO:0000256" key="6">
    <source>
        <dbReference type="PROSITE-ProRule" id="PRU00042"/>
    </source>
</evidence>
<reference evidence="10" key="1">
    <citation type="journal article" date="2012" name="PLoS Genet.">
        <title>Comparative analysis of the genomes of two field isolates of the rice blast fungus Magnaporthe oryzae.</title>
        <authorList>
            <person name="Xue M."/>
            <person name="Yang J."/>
            <person name="Li Z."/>
            <person name="Hu S."/>
            <person name="Yao N."/>
            <person name="Dean R.A."/>
            <person name="Zhao W."/>
            <person name="Shen M."/>
            <person name="Zhang H."/>
            <person name="Li C."/>
            <person name="Liu L."/>
            <person name="Cao L."/>
            <person name="Xu X."/>
            <person name="Xing Y."/>
            <person name="Hsiang T."/>
            <person name="Zhang Z."/>
            <person name="Xu J.R."/>
            <person name="Peng Y.L."/>
        </authorList>
    </citation>
    <scope>NUCLEOTIDE SEQUENCE</scope>
    <source>
        <strain evidence="10">Y34</strain>
    </source>
</reference>
<evidence type="ECO:0000256" key="5">
    <source>
        <dbReference type="ARBA" id="ARBA00023242"/>
    </source>
</evidence>
<feature type="region of interest" description="Disordered" evidence="7">
    <location>
        <begin position="114"/>
        <end position="137"/>
    </location>
</feature>
<dbReference type="InterPro" id="IPR003656">
    <property type="entry name" value="Znf_BED"/>
</dbReference>
<protein>
    <recommendedName>
        <fullName evidence="11">C2H2-type domain-containing protein</fullName>
    </recommendedName>
</protein>
<feature type="compositionally biased region" description="Pro residues" evidence="7">
    <location>
        <begin position="225"/>
        <end position="238"/>
    </location>
</feature>
<dbReference type="PROSITE" id="PS50808">
    <property type="entry name" value="ZF_BED"/>
    <property type="match status" value="1"/>
</dbReference>
<sequence length="323" mass="34591">MGKKKRSHPDVEELLARPWCYYCERDFEDLKLLISHQKAKHFKCDRCGRRLNTAGGLAVHMNQVHKESLDKVENALPNRDGLDIEIFGMEGVPEDMLAQHRTRIITNYYEAQEARRAATGNPPPGQSGGQGPAKKIKIETPEEIKKRLAEHKARRALGQTNGNPGSDVPNPAQSASPGSFTTPFNAPPQYGQPGYNMQQYPGYPASTLPTRPPGVGAAAPQALPQRPPYGAPGFPPPAGAGMPSTLDDLVSGAAQSAGGRSGDDIDKMIRLAEAGVKPAGEGAADSKGKKDKSSRMMVANSTFSLEELMVQQWTTSAGAAIAV</sequence>
<dbReference type="PANTHER" id="PTHR23215">
    <property type="entry name" value="ZINC FINGER PROTEIN 207"/>
    <property type="match status" value="1"/>
</dbReference>
<dbReference type="Pfam" id="PF00096">
    <property type="entry name" value="zf-C2H2"/>
    <property type="match status" value="1"/>
</dbReference>
<evidence type="ECO:0000256" key="2">
    <source>
        <dbReference type="ARBA" id="ARBA00022723"/>
    </source>
</evidence>
<feature type="compositionally biased region" description="Basic and acidic residues" evidence="7">
    <location>
        <begin position="284"/>
        <end position="294"/>
    </location>
</feature>
<dbReference type="PROSITE" id="PS00028">
    <property type="entry name" value="ZINC_FINGER_C2H2_1"/>
    <property type="match status" value="1"/>
</dbReference>
<evidence type="ECO:0008006" key="11">
    <source>
        <dbReference type="Google" id="ProtNLM"/>
    </source>
</evidence>
<comment type="subcellular location">
    <subcellularLocation>
        <location evidence="1">Nucleus</location>
    </subcellularLocation>
</comment>
<dbReference type="GO" id="GO:0005634">
    <property type="term" value="C:nucleus"/>
    <property type="evidence" value="ECO:0007669"/>
    <property type="project" value="UniProtKB-SubCell"/>
</dbReference>
<dbReference type="SMR" id="A0AA97NNK6"/>
<dbReference type="EMBL" id="JH793293">
    <property type="protein sequence ID" value="ELQ33523.1"/>
    <property type="molecule type" value="Genomic_DNA"/>
</dbReference>
<dbReference type="PANTHER" id="PTHR23215:SF0">
    <property type="entry name" value="BUB3-INTERACTING AND GLEBS MOTIF-CONTAINING PROTEIN ZNF207"/>
    <property type="match status" value="1"/>
</dbReference>
<accession>A0AA97NNK6</accession>
<evidence type="ECO:0000256" key="3">
    <source>
        <dbReference type="ARBA" id="ARBA00022771"/>
    </source>
</evidence>
<dbReference type="GO" id="GO:0003677">
    <property type="term" value="F:DNA binding"/>
    <property type="evidence" value="ECO:0007669"/>
    <property type="project" value="InterPro"/>
</dbReference>
<evidence type="ECO:0000313" key="10">
    <source>
        <dbReference type="EMBL" id="ELQ33523.1"/>
    </source>
</evidence>
<dbReference type="SMART" id="SM00355">
    <property type="entry name" value="ZnF_C2H2"/>
    <property type="match status" value="2"/>
</dbReference>
<feature type="compositionally biased region" description="Polar residues" evidence="7">
    <location>
        <begin position="171"/>
        <end position="184"/>
    </location>
</feature>
<dbReference type="FunFam" id="3.30.160.60:FF:000354">
    <property type="entry name" value="C2H2 finger domain-containing protein"/>
    <property type="match status" value="1"/>
</dbReference>